<keyword evidence="2" id="KW-0238">DNA-binding</keyword>
<dbReference type="InterPro" id="IPR053018">
    <property type="entry name" value="Elsinochrome_Biosynth-Asso"/>
</dbReference>
<reference evidence="9" key="1">
    <citation type="submission" date="2022-07" db="EMBL/GenBank/DDBJ databases">
        <title>Genome Sequence of Xylaria arbuscula.</title>
        <authorList>
            <person name="Buettner E."/>
        </authorList>
    </citation>
    <scope>NUCLEOTIDE SEQUENCE</scope>
    <source>
        <strain evidence="9">VT107</strain>
    </source>
</reference>
<keyword evidence="3" id="KW-0539">Nucleus</keyword>
<feature type="region of interest" description="Disordered" evidence="6">
    <location>
        <begin position="399"/>
        <end position="463"/>
    </location>
</feature>
<feature type="region of interest" description="Disordered" evidence="6">
    <location>
        <begin position="1"/>
        <end position="33"/>
    </location>
</feature>
<feature type="transmembrane region" description="Helical" evidence="7">
    <location>
        <begin position="872"/>
        <end position="893"/>
    </location>
</feature>
<dbReference type="VEuPathDB" id="FungiDB:F4678DRAFT_478184"/>
<feature type="compositionally biased region" description="Polar residues" evidence="6">
    <location>
        <begin position="23"/>
        <end position="33"/>
    </location>
</feature>
<feature type="compositionally biased region" description="Polar residues" evidence="6">
    <location>
        <begin position="546"/>
        <end position="568"/>
    </location>
</feature>
<dbReference type="Pfam" id="PF00447">
    <property type="entry name" value="HSF_DNA-bind"/>
    <property type="match status" value="1"/>
</dbReference>
<feature type="transmembrane region" description="Helical" evidence="7">
    <location>
        <begin position="795"/>
        <end position="821"/>
    </location>
</feature>
<dbReference type="PANTHER" id="PTHR37577">
    <property type="entry name" value="INTEGRAL MEMBRANE PROTEIN"/>
    <property type="match status" value="1"/>
</dbReference>
<evidence type="ECO:0000256" key="4">
    <source>
        <dbReference type="RuleBase" id="RU004020"/>
    </source>
</evidence>
<feature type="compositionally biased region" description="Low complexity" evidence="6">
    <location>
        <begin position="535"/>
        <end position="545"/>
    </location>
</feature>
<dbReference type="FunFam" id="1.10.10.10:FF:000173">
    <property type="entry name" value="Heat shock transcription factor Hsf1"/>
    <property type="match status" value="1"/>
</dbReference>
<dbReference type="InterPro" id="IPR036390">
    <property type="entry name" value="WH_DNA-bd_sf"/>
</dbReference>
<feature type="compositionally biased region" description="Acidic residues" evidence="6">
    <location>
        <begin position="252"/>
        <end position="261"/>
    </location>
</feature>
<organism evidence="9 10">
    <name type="scientific">Xylaria arbuscula</name>
    <dbReference type="NCBI Taxonomy" id="114810"/>
    <lineage>
        <taxon>Eukaryota</taxon>
        <taxon>Fungi</taxon>
        <taxon>Dikarya</taxon>
        <taxon>Ascomycota</taxon>
        <taxon>Pezizomycotina</taxon>
        <taxon>Sordariomycetes</taxon>
        <taxon>Xylariomycetidae</taxon>
        <taxon>Xylariales</taxon>
        <taxon>Xylariaceae</taxon>
        <taxon>Xylaria</taxon>
    </lineage>
</organism>
<keyword evidence="7" id="KW-1133">Transmembrane helix</keyword>
<dbReference type="InterPro" id="IPR036388">
    <property type="entry name" value="WH-like_DNA-bd_sf"/>
</dbReference>
<sequence>MPQQLPQQMPQSSNPAEQMLRWNGNNAGNFADNTSNSINAYGMVSPNQAQFAQGAPPPSNALARRVGNNALVTASRTFSPQPNDPWPGFGDDNILSAQTNGSLDEHDNIELLEEKAQRAKREAQTKRKQIPPFVQKLNSFLEESKNTELIRWSEKGDSFIVLDEDEFAKTLIPELFKHNNYASFVRQLNMYGFHKKVGLSDNSMKASERKNKSPSEYYNPYFRRGHPNLLWLINKPKSGNNKKGAKKRGDDGEVDSDDDAVPVDDTIAQSFSQPNAPSRALPAPESGPLQRKELALVRDQMTALQQRQKQISDAISRLRQEHNQLYQQAHMFESMHNRHENSINAILNFLANVFRKSLEEQGGTQNVNDLLASIIPNVQVPSAAQGSVVDLDDWMPQQMAPNSAKVGTPKRAQRLLPPIPNNQPPMQSTTPQPPSYPSYGNQEPPTGQVTELSDTPTESATTPSYLKQELESNPQEGMLKLIQNANTNAGKSGSTPIDLSSVAANTAANLTNDQRDRMLSIMSKGQGSTVPTPTPSATSPNATTPGVSNSGTFRTPANSEQPSANAPRSLSPMMRPAVPASIEHMNQSNEELMRLERMQKEQGREIEDLSALLVPLSPSGYIQGLDGLEEPSDYFGGGGEDLDIDRFLEPNSYVDGNGNNFNFDTTNFNVNDWNPEMSTYAGDTAGHNLEPGRVVETNTPSPSGTEEITREELEDSPSRPPRASQCNIDAWPLTTAAVPLWSPPDGYLHIVQGGRDLGDPPLAESKTSQLRRLQQLRSTMANCTNAPPTVPSDSAVAGVGVLLSFIITAAIALVISASLVFQEARGRPSAQKPSVLRRKLLNAYSDQQILTGIGIQSVGLAKTESMVPYHFFIIWTLSLLSMAVHNASLLALVRDFRRDWVLRWLRQFLIFVNLALSSLYGVFILRAVQKGINDSTFPIACAWQDNDGSGQPSSENTGLSIVGTIFVLVGNILVFVLASWYLHLRTPRFYKVIQIVGLLLMTAISIGAVVRVSLLADAFGGNHPIDLRDGGEKEWSFGQLLSVGMLLLPVVSIIEILRGEIKCAPPVADFDDKTSLLGGTELQTNHRDRESFQPNPFFGSQTNLFKK</sequence>
<feature type="transmembrane region" description="Helical" evidence="7">
    <location>
        <begin position="1036"/>
        <end position="1057"/>
    </location>
</feature>
<dbReference type="GO" id="GO:0005634">
    <property type="term" value="C:nucleus"/>
    <property type="evidence" value="ECO:0007669"/>
    <property type="project" value="UniProtKB-SubCell"/>
</dbReference>
<feature type="compositionally biased region" description="Low complexity" evidence="6">
    <location>
        <begin position="1"/>
        <end position="11"/>
    </location>
</feature>
<dbReference type="InterPro" id="IPR000232">
    <property type="entry name" value="HSF_DNA-bd"/>
</dbReference>
<keyword evidence="10" id="KW-1185">Reference proteome</keyword>
<feature type="region of interest" description="Disordered" evidence="6">
    <location>
        <begin position="685"/>
        <end position="724"/>
    </location>
</feature>
<feature type="compositionally biased region" description="Polar residues" evidence="6">
    <location>
        <begin position="1092"/>
        <end position="1107"/>
    </location>
</feature>
<keyword evidence="7" id="KW-0812">Transmembrane</keyword>
<feature type="domain" description="HSF-type DNA-binding" evidence="8">
    <location>
        <begin position="129"/>
        <end position="236"/>
    </location>
</feature>
<dbReference type="Gene3D" id="1.10.10.10">
    <property type="entry name" value="Winged helix-like DNA-binding domain superfamily/Winged helix DNA-binding domain"/>
    <property type="match status" value="1"/>
</dbReference>
<feature type="transmembrane region" description="Helical" evidence="7">
    <location>
        <begin position="995"/>
        <end position="1016"/>
    </location>
</feature>
<dbReference type="SUPFAM" id="SSF46785">
    <property type="entry name" value="Winged helix' DNA-binding domain"/>
    <property type="match status" value="1"/>
</dbReference>
<comment type="caution">
    <text evidence="9">The sequence shown here is derived from an EMBL/GenBank/DDBJ whole genome shotgun (WGS) entry which is preliminary data.</text>
</comment>
<evidence type="ECO:0000256" key="3">
    <source>
        <dbReference type="ARBA" id="ARBA00023242"/>
    </source>
</evidence>
<feature type="region of interest" description="Disordered" evidence="6">
    <location>
        <begin position="524"/>
        <end position="573"/>
    </location>
</feature>
<feature type="transmembrane region" description="Helical" evidence="7">
    <location>
        <begin position="959"/>
        <end position="983"/>
    </location>
</feature>
<comment type="similarity">
    <text evidence="4">Belongs to the HSF family.</text>
</comment>
<keyword evidence="5" id="KW-0175">Coiled coil</keyword>
<feature type="region of interest" description="Disordered" evidence="6">
    <location>
        <begin position="233"/>
        <end position="261"/>
    </location>
</feature>
<dbReference type="Proteomes" id="UP001148614">
    <property type="component" value="Unassembled WGS sequence"/>
</dbReference>
<feature type="compositionally biased region" description="Polar residues" evidence="6">
    <location>
        <begin position="440"/>
        <end position="463"/>
    </location>
</feature>
<dbReference type="VEuPathDB" id="FungiDB:F4678DRAFT_459791"/>
<evidence type="ECO:0000313" key="9">
    <source>
        <dbReference type="EMBL" id="KAJ3561633.1"/>
    </source>
</evidence>
<feature type="coiled-coil region" evidence="5">
    <location>
        <begin position="102"/>
        <end position="129"/>
    </location>
</feature>
<evidence type="ECO:0000259" key="8">
    <source>
        <dbReference type="SMART" id="SM00415"/>
    </source>
</evidence>
<feature type="coiled-coil region" evidence="5">
    <location>
        <begin position="585"/>
        <end position="612"/>
    </location>
</feature>
<dbReference type="PANTHER" id="PTHR37577:SF1">
    <property type="entry name" value="INTEGRAL MEMBRANE PROTEIN"/>
    <property type="match status" value="1"/>
</dbReference>
<accession>A0A9W8TJR3</accession>
<dbReference type="AlphaFoldDB" id="A0A9W8TJR3"/>
<gene>
    <name evidence="9" type="ORF">NPX13_g8868</name>
</gene>
<name>A0A9W8TJR3_9PEZI</name>
<feature type="compositionally biased region" description="Polar residues" evidence="6">
    <location>
        <begin position="696"/>
        <end position="706"/>
    </location>
</feature>
<evidence type="ECO:0000256" key="6">
    <source>
        <dbReference type="SAM" id="MobiDB-lite"/>
    </source>
</evidence>
<dbReference type="SMART" id="SM00415">
    <property type="entry name" value="HSF"/>
    <property type="match status" value="1"/>
</dbReference>
<evidence type="ECO:0000256" key="5">
    <source>
        <dbReference type="SAM" id="Coils"/>
    </source>
</evidence>
<keyword evidence="7" id="KW-0472">Membrane</keyword>
<dbReference type="EMBL" id="JANPWZ010002037">
    <property type="protein sequence ID" value="KAJ3561633.1"/>
    <property type="molecule type" value="Genomic_DNA"/>
</dbReference>
<protein>
    <recommendedName>
        <fullName evidence="8">HSF-type DNA-binding domain-containing protein</fullName>
    </recommendedName>
</protein>
<evidence type="ECO:0000256" key="7">
    <source>
        <dbReference type="SAM" id="Phobius"/>
    </source>
</evidence>
<dbReference type="GO" id="GO:0003700">
    <property type="term" value="F:DNA-binding transcription factor activity"/>
    <property type="evidence" value="ECO:0007669"/>
    <property type="project" value="InterPro"/>
</dbReference>
<proteinExistence type="inferred from homology"/>
<evidence type="ECO:0000256" key="1">
    <source>
        <dbReference type="ARBA" id="ARBA00004123"/>
    </source>
</evidence>
<feature type="transmembrane region" description="Helical" evidence="7">
    <location>
        <begin position="841"/>
        <end position="860"/>
    </location>
</feature>
<evidence type="ECO:0000256" key="2">
    <source>
        <dbReference type="ARBA" id="ARBA00023125"/>
    </source>
</evidence>
<evidence type="ECO:0000313" key="10">
    <source>
        <dbReference type="Proteomes" id="UP001148614"/>
    </source>
</evidence>
<comment type="subcellular location">
    <subcellularLocation>
        <location evidence="1">Nucleus</location>
    </subcellularLocation>
</comment>
<dbReference type="GO" id="GO:0043565">
    <property type="term" value="F:sequence-specific DNA binding"/>
    <property type="evidence" value="ECO:0007669"/>
    <property type="project" value="InterPro"/>
</dbReference>
<feature type="region of interest" description="Disordered" evidence="6">
    <location>
        <begin position="1084"/>
        <end position="1107"/>
    </location>
</feature>
<feature type="transmembrane region" description="Helical" evidence="7">
    <location>
        <begin position="905"/>
        <end position="928"/>
    </location>
</feature>
<dbReference type="PRINTS" id="PR00056">
    <property type="entry name" value="HSFDOMAIN"/>
</dbReference>